<organism evidence="2 3">
    <name type="scientific">Rossellomorea vietnamensis</name>
    <dbReference type="NCBI Taxonomy" id="218284"/>
    <lineage>
        <taxon>Bacteria</taxon>
        <taxon>Bacillati</taxon>
        <taxon>Bacillota</taxon>
        <taxon>Bacilli</taxon>
        <taxon>Bacillales</taxon>
        <taxon>Bacillaceae</taxon>
        <taxon>Rossellomorea</taxon>
    </lineage>
</organism>
<feature type="domain" description="NAD-dependent epimerase/dehydratase" evidence="1">
    <location>
        <begin position="29"/>
        <end position="196"/>
    </location>
</feature>
<dbReference type="PATRIC" id="fig|218284.4.peg.4081"/>
<name>A0A0P6VW59_9BACI</name>
<dbReference type="Proteomes" id="UP000050398">
    <property type="component" value="Unassembled WGS sequence"/>
</dbReference>
<reference evidence="2 3" key="1">
    <citation type="submission" date="2015-08" db="EMBL/GenBank/DDBJ databases">
        <title>Draft Genome Sequence of Bacillus vietnamensis UCD-SED5.</title>
        <authorList>
            <person name="Lee R.D."/>
            <person name="Jospin G."/>
            <person name="Lang J.M."/>
            <person name="Coil D.A."/>
            <person name="Eisen J.A."/>
        </authorList>
    </citation>
    <scope>NUCLEOTIDE SEQUENCE [LARGE SCALE GENOMIC DNA]</scope>
    <source>
        <strain evidence="2 3">UCD-SED5</strain>
    </source>
</reference>
<dbReference type="InterPro" id="IPR036291">
    <property type="entry name" value="NAD(P)-bd_dom_sf"/>
</dbReference>
<evidence type="ECO:0000313" key="3">
    <source>
        <dbReference type="Proteomes" id="UP000050398"/>
    </source>
</evidence>
<dbReference type="Pfam" id="PF01370">
    <property type="entry name" value="Epimerase"/>
    <property type="match status" value="1"/>
</dbReference>
<evidence type="ECO:0000313" key="2">
    <source>
        <dbReference type="EMBL" id="KPL59227.1"/>
    </source>
</evidence>
<dbReference type="EMBL" id="LIXZ01000008">
    <property type="protein sequence ID" value="KPL59227.1"/>
    <property type="molecule type" value="Genomic_DNA"/>
</dbReference>
<protein>
    <submittedName>
        <fullName evidence="2">Epimerase</fullName>
    </submittedName>
</protein>
<dbReference type="Gene3D" id="3.40.50.720">
    <property type="entry name" value="NAD(P)-binding Rossmann-like Domain"/>
    <property type="match status" value="1"/>
</dbReference>
<dbReference type="SUPFAM" id="SSF51735">
    <property type="entry name" value="NAD(P)-binding Rossmann-fold domains"/>
    <property type="match status" value="1"/>
</dbReference>
<gene>
    <name evidence="2" type="ORF">AM506_11895</name>
</gene>
<dbReference type="InterPro" id="IPR001509">
    <property type="entry name" value="Epimerase_deHydtase"/>
</dbReference>
<proteinExistence type="predicted"/>
<dbReference type="AlphaFoldDB" id="A0A0P6VW59"/>
<sequence length="338" mass="37927">MKTINELEDFLTEPSQALVNDLTKVDGDIMILGVGGKMGPTLAKLAKRAIDQAGLNKKVYGVSRFSTPDLRNELNASGIHTISVDLLKDEDLQTLPDVKNIIYMAGNKFGTTGNEHFTWAMNAYLPGRLAEKFPDSRIVAFSTGNVYPLTEVVSSHCSETNPVNPIGEYAQSCLGRERVLTYFSHKNHTPMLIFRLNYAIDLRYGVLLEVARQVYYDQPVDLTMGNVNVIWQGDANEYAIRSLLLTDSPPKILNVTGPETISVRWLAKEFAKRFNKPVSFVNVEQSTALLNDASQAHKLFGYPKVTMQQMIDWTADWVERDGVTYNKPTHFQQREGAF</sequence>
<accession>A0A0P6VW59</accession>
<dbReference type="RefSeq" id="WP_060672718.1">
    <property type="nucleotide sequence ID" value="NZ_LIXZ01000008.1"/>
</dbReference>
<dbReference type="OrthoDB" id="9785845at2"/>
<comment type="caution">
    <text evidence="2">The sequence shown here is derived from an EMBL/GenBank/DDBJ whole genome shotgun (WGS) entry which is preliminary data.</text>
</comment>
<evidence type="ECO:0000259" key="1">
    <source>
        <dbReference type="Pfam" id="PF01370"/>
    </source>
</evidence>